<dbReference type="GO" id="GO:0016020">
    <property type="term" value="C:membrane"/>
    <property type="evidence" value="ECO:0007669"/>
    <property type="project" value="UniProtKB-SubCell"/>
</dbReference>
<proteinExistence type="inferred from homology"/>
<feature type="transmembrane region" description="Helical" evidence="8">
    <location>
        <begin position="238"/>
        <end position="255"/>
    </location>
</feature>
<dbReference type="InterPro" id="IPR027469">
    <property type="entry name" value="Cation_efflux_TMD_sf"/>
</dbReference>
<dbReference type="GO" id="GO:0005385">
    <property type="term" value="F:zinc ion transmembrane transporter activity"/>
    <property type="evidence" value="ECO:0007669"/>
    <property type="project" value="TreeGrafter"/>
</dbReference>
<dbReference type="Pfam" id="PF01545">
    <property type="entry name" value="Cation_efflux"/>
    <property type="match status" value="1"/>
</dbReference>
<keyword evidence="4" id="KW-0862">Zinc</keyword>
<dbReference type="InterPro" id="IPR058533">
    <property type="entry name" value="Cation_efflux_TM"/>
</dbReference>
<gene>
    <name evidence="10" type="ORF">BJ554DRAFT_5564</name>
</gene>
<dbReference type="Proteomes" id="UP000673691">
    <property type="component" value="Unassembled WGS sequence"/>
</dbReference>
<feature type="transmembrane region" description="Helical" evidence="8">
    <location>
        <begin position="69"/>
        <end position="90"/>
    </location>
</feature>
<feature type="compositionally biased region" description="Low complexity" evidence="7">
    <location>
        <begin position="140"/>
        <end position="164"/>
    </location>
</feature>
<dbReference type="Gene3D" id="1.20.1510.10">
    <property type="entry name" value="Cation efflux protein transmembrane domain"/>
    <property type="match status" value="1"/>
</dbReference>
<feature type="transmembrane region" description="Helical" evidence="8">
    <location>
        <begin position="203"/>
        <end position="226"/>
    </location>
</feature>
<accession>A0A8H8DKY6</accession>
<feature type="region of interest" description="Disordered" evidence="7">
    <location>
        <begin position="99"/>
        <end position="118"/>
    </location>
</feature>
<protein>
    <submittedName>
        <fullName evidence="10">Cation efflux protein</fullName>
    </submittedName>
</protein>
<dbReference type="PANTHER" id="PTHR45820">
    <property type="entry name" value="FI23527P1"/>
    <property type="match status" value="1"/>
</dbReference>
<evidence type="ECO:0000259" key="9">
    <source>
        <dbReference type="Pfam" id="PF01545"/>
    </source>
</evidence>
<feature type="domain" description="Cation efflux protein transmembrane" evidence="9">
    <location>
        <begin position="19"/>
        <end position="255"/>
    </location>
</feature>
<organism evidence="10 11">
    <name type="scientific">Olpidium bornovanus</name>
    <dbReference type="NCBI Taxonomy" id="278681"/>
    <lineage>
        <taxon>Eukaryota</taxon>
        <taxon>Fungi</taxon>
        <taxon>Fungi incertae sedis</taxon>
        <taxon>Olpidiomycota</taxon>
        <taxon>Olpidiomycotina</taxon>
        <taxon>Olpidiomycetes</taxon>
        <taxon>Olpidiales</taxon>
        <taxon>Olpidiaceae</taxon>
        <taxon>Olpidium</taxon>
    </lineage>
</organism>
<dbReference type="OrthoDB" id="9944568at2759"/>
<dbReference type="PANTHER" id="PTHR45820:SF4">
    <property type="entry name" value="ZINC TRANSPORTER 63C, ISOFORM F"/>
    <property type="match status" value="1"/>
</dbReference>
<comment type="similarity">
    <text evidence="2">Belongs to the cation diffusion facilitator (CDF) transporter (TC 2.A.4) family. SLC30A subfamily.</text>
</comment>
<evidence type="ECO:0000256" key="1">
    <source>
        <dbReference type="ARBA" id="ARBA00004141"/>
    </source>
</evidence>
<dbReference type="AlphaFoldDB" id="A0A8H8DKY6"/>
<evidence type="ECO:0000256" key="5">
    <source>
        <dbReference type="ARBA" id="ARBA00022989"/>
    </source>
</evidence>
<dbReference type="SUPFAM" id="SSF161111">
    <property type="entry name" value="Cation efflux protein transmembrane domain-like"/>
    <property type="match status" value="1"/>
</dbReference>
<evidence type="ECO:0000256" key="4">
    <source>
        <dbReference type="ARBA" id="ARBA00022833"/>
    </source>
</evidence>
<evidence type="ECO:0000256" key="6">
    <source>
        <dbReference type="ARBA" id="ARBA00023136"/>
    </source>
</evidence>
<keyword evidence="5 8" id="KW-1133">Transmembrane helix</keyword>
<comment type="caution">
    <text evidence="10">The sequence shown here is derived from an EMBL/GenBank/DDBJ whole genome shotgun (WGS) entry which is preliminary data.</text>
</comment>
<keyword evidence="6 8" id="KW-0472">Membrane</keyword>
<dbReference type="GO" id="GO:0006882">
    <property type="term" value="P:intracellular zinc ion homeostasis"/>
    <property type="evidence" value="ECO:0007669"/>
    <property type="project" value="TreeGrafter"/>
</dbReference>
<evidence type="ECO:0000313" key="10">
    <source>
        <dbReference type="EMBL" id="KAG5462140.1"/>
    </source>
</evidence>
<name>A0A8H8DKY6_9FUNG</name>
<comment type="subcellular location">
    <subcellularLocation>
        <location evidence="1">Membrane</location>
        <topology evidence="1">Multi-pass membrane protein</topology>
    </subcellularLocation>
</comment>
<dbReference type="NCBIfam" id="TIGR01297">
    <property type="entry name" value="CDF"/>
    <property type="match status" value="1"/>
</dbReference>
<evidence type="ECO:0000256" key="2">
    <source>
        <dbReference type="ARBA" id="ARBA00008873"/>
    </source>
</evidence>
<keyword evidence="3 8" id="KW-0812">Transmembrane</keyword>
<evidence type="ECO:0000256" key="8">
    <source>
        <dbReference type="SAM" id="Phobius"/>
    </source>
</evidence>
<evidence type="ECO:0000256" key="7">
    <source>
        <dbReference type="SAM" id="MobiDB-lite"/>
    </source>
</evidence>
<keyword evidence="11" id="KW-1185">Reference proteome</keyword>
<evidence type="ECO:0000256" key="3">
    <source>
        <dbReference type="ARBA" id="ARBA00022692"/>
    </source>
</evidence>
<feature type="transmembrane region" description="Helical" evidence="8">
    <location>
        <begin position="35"/>
        <end position="57"/>
    </location>
</feature>
<sequence length="259" mass="27622">MSRNCNENLFPFSRQLGKRKNRKAQFTYGWQRAEILGALINGVFLLALCFSVILQAVERFMEPVEIRHPVLMLGVGAVGLAVNVFGLFLFHDHAHGHGHGDSLGHSHKNSRCRDEEPARGAAETIEEIVVIPEPPALAADSAAAADENDDSPSAALSNSLAAPSDQDEKAAMEPSVANGAEDLCLEDRPRGAGGGGHMNMRGVFLHVLGDALGSVGVITAGLVIWLTDLPWKFYVDPIVTLIFAGITLSTTVPLGEPAL</sequence>
<feature type="region of interest" description="Disordered" evidence="7">
    <location>
        <begin position="140"/>
        <end position="189"/>
    </location>
</feature>
<dbReference type="InterPro" id="IPR002524">
    <property type="entry name" value="Cation_efflux"/>
</dbReference>
<dbReference type="EMBL" id="JAEFCI010002578">
    <property type="protein sequence ID" value="KAG5462140.1"/>
    <property type="molecule type" value="Genomic_DNA"/>
</dbReference>
<evidence type="ECO:0000313" key="11">
    <source>
        <dbReference type="Proteomes" id="UP000673691"/>
    </source>
</evidence>
<reference evidence="10 11" key="1">
    <citation type="journal article" name="Sci. Rep.">
        <title>Genome-scale phylogenetic analyses confirm Olpidium as the closest living zoosporic fungus to the non-flagellated, terrestrial fungi.</title>
        <authorList>
            <person name="Chang Y."/>
            <person name="Rochon D."/>
            <person name="Sekimoto S."/>
            <person name="Wang Y."/>
            <person name="Chovatia M."/>
            <person name="Sandor L."/>
            <person name="Salamov A."/>
            <person name="Grigoriev I.V."/>
            <person name="Stajich J.E."/>
            <person name="Spatafora J.W."/>
        </authorList>
    </citation>
    <scope>NUCLEOTIDE SEQUENCE [LARGE SCALE GENOMIC DNA]</scope>
    <source>
        <strain evidence="10">S191</strain>
    </source>
</reference>